<feature type="region of interest" description="Disordered" evidence="2">
    <location>
        <begin position="141"/>
        <end position="303"/>
    </location>
</feature>
<feature type="region of interest" description="Disordered" evidence="2">
    <location>
        <begin position="44"/>
        <end position="64"/>
    </location>
</feature>
<dbReference type="EMBL" id="WNYA01000001">
    <property type="protein sequence ID" value="KAG8592473.1"/>
    <property type="molecule type" value="Genomic_DNA"/>
</dbReference>
<sequence>MSTMDDEEENLTTFLAYTKSPKTTKRTSFQDELKKAVSARVSRQQAVEETGYSDYSDEFDSDDSLEESIGKTKTFESKLQKDIQNFHFSDDEEDAYGKTHFLKKSKEAERSFSRSSGRSRSTENIKQSDYVDGFSKSGLFTEVESEEAARRPVPKPRESRIKSSASSQGFGISLSDESLKSTPLHSNLSGRSSHLEDKAEGKYSGDKQTSLSAPSSLMRLNDKVSTSKTQSFSERSSPEGHRLSSPPSPKSRFMPLSITPDKNNRTISVGNTAETAKDLQVGEEDDNGNKETSGNGRRSPSVFDMMMSDVKEKTLQETKDVFVSKSHRNQSVEQIDEDIEKIKQKIGQLEHQKNLKAALDVGGSHSNRSFSAPVTKKSPKSAPQVSAKSRYLGTLTVLDTSVNKNGGDIEAADKLRATVYQNWVEKKKIFLHELKKIKQAEEQLEKEKARQESTMKKEEAMAAFMAWKAEKKKVINQGQKMQKMEEKKKMEELKELAARKEDCRRVRCVARVEHYSHPPALQLLLDSRRGGRKESRVRMDET</sequence>
<keyword evidence="4" id="KW-1185">Reference proteome</keyword>
<evidence type="ECO:0000313" key="3">
    <source>
        <dbReference type="EMBL" id="KAG8592475.1"/>
    </source>
</evidence>
<accession>A0AAV7D4V9</accession>
<organism evidence="3 4">
    <name type="scientific">Engystomops pustulosus</name>
    <name type="common">Tungara frog</name>
    <name type="synonym">Physalaemus pustulosus</name>
    <dbReference type="NCBI Taxonomy" id="76066"/>
    <lineage>
        <taxon>Eukaryota</taxon>
        <taxon>Metazoa</taxon>
        <taxon>Chordata</taxon>
        <taxon>Craniata</taxon>
        <taxon>Vertebrata</taxon>
        <taxon>Euteleostomi</taxon>
        <taxon>Amphibia</taxon>
        <taxon>Batrachia</taxon>
        <taxon>Anura</taxon>
        <taxon>Neobatrachia</taxon>
        <taxon>Hyloidea</taxon>
        <taxon>Leptodactylidae</taxon>
        <taxon>Leiuperinae</taxon>
        <taxon>Engystomops</taxon>
    </lineage>
</organism>
<gene>
    <name evidence="3" type="ORF">GDO81_000518</name>
</gene>
<dbReference type="GO" id="GO:0090307">
    <property type="term" value="P:mitotic spindle assembly"/>
    <property type="evidence" value="ECO:0007669"/>
    <property type="project" value="TreeGrafter"/>
</dbReference>
<proteinExistence type="predicted"/>
<dbReference type="GO" id="GO:0000235">
    <property type="term" value="C:astral microtubule"/>
    <property type="evidence" value="ECO:0007669"/>
    <property type="project" value="TreeGrafter"/>
</dbReference>
<feature type="compositionally biased region" description="Polar residues" evidence="2">
    <location>
        <begin position="265"/>
        <end position="274"/>
    </location>
</feature>
<dbReference type="GO" id="GO:0000281">
    <property type="term" value="P:mitotic cytokinesis"/>
    <property type="evidence" value="ECO:0007669"/>
    <property type="project" value="InterPro"/>
</dbReference>
<feature type="compositionally biased region" description="Acidic residues" evidence="2">
    <location>
        <begin position="55"/>
        <end position="64"/>
    </location>
</feature>
<feature type="coiled-coil region" evidence="1">
    <location>
        <begin position="427"/>
        <end position="503"/>
    </location>
</feature>
<feature type="compositionally biased region" description="Basic and acidic residues" evidence="2">
    <location>
        <begin position="147"/>
        <end position="161"/>
    </location>
</feature>
<feature type="compositionally biased region" description="Polar residues" evidence="2">
    <location>
        <begin position="180"/>
        <end position="192"/>
    </location>
</feature>
<feature type="compositionally biased region" description="Basic and acidic residues" evidence="2">
    <location>
        <begin position="193"/>
        <end position="205"/>
    </location>
</feature>
<feature type="compositionally biased region" description="Polar residues" evidence="2">
    <location>
        <begin position="223"/>
        <end position="235"/>
    </location>
</feature>
<dbReference type="GO" id="GO:1902412">
    <property type="term" value="P:regulation of mitotic cytokinesis"/>
    <property type="evidence" value="ECO:0007669"/>
    <property type="project" value="TreeGrafter"/>
</dbReference>
<dbReference type="PANTHER" id="PTHR14739:SF9">
    <property type="entry name" value="MICROTUBULE-ASSOCIATED PROTEIN 9"/>
    <property type="match status" value="1"/>
</dbReference>
<feature type="region of interest" description="Disordered" evidence="2">
    <location>
        <begin position="99"/>
        <end position="129"/>
    </location>
</feature>
<evidence type="ECO:0000313" key="4">
    <source>
        <dbReference type="Proteomes" id="UP000824782"/>
    </source>
</evidence>
<reference evidence="3" key="1">
    <citation type="thesis" date="2020" institute="ProQuest LLC" country="789 East Eisenhower Parkway, Ann Arbor, MI, USA">
        <title>Comparative Genomics and Chromosome Evolution.</title>
        <authorList>
            <person name="Mudd A.B."/>
        </authorList>
    </citation>
    <scope>NUCLEOTIDE SEQUENCE</scope>
    <source>
        <strain evidence="3">237g6f4</strain>
        <tissue evidence="3">Blood</tissue>
    </source>
</reference>
<comment type="caution">
    <text evidence="3">The sequence shown here is derived from an EMBL/GenBank/DDBJ whole genome shotgun (WGS) entry which is preliminary data.</text>
</comment>
<dbReference type="GO" id="GO:0008017">
    <property type="term" value="F:microtubule binding"/>
    <property type="evidence" value="ECO:0007669"/>
    <property type="project" value="TreeGrafter"/>
</dbReference>
<dbReference type="AlphaFoldDB" id="A0AAV7D4V9"/>
<evidence type="ECO:0000256" key="2">
    <source>
        <dbReference type="SAM" id="MobiDB-lite"/>
    </source>
</evidence>
<protein>
    <recommendedName>
        <fullName evidence="5">Microtubule-associated protein 9</fullName>
    </recommendedName>
</protein>
<dbReference type="Proteomes" id="UP000824782">
    <property type="component" value="Unassembled WGS sequence"/>
</dbReference>
<feature type="compositionally biased region" description="Polar residues" evidence="2">
    <location>
        <begin position="206"/>
        <end position="215"/>
    </location>
</feature>
<dbReference type="PANTHER" id="PTHR14739">
    <property type="entry name" value="MICROTUBULE-ASSOCIATED PROTEIN 9"/>
    <property type="match status" value="1"/>
</dbReference>
<dbReference type="EMBL" id="WNYA01000001">
    <property type="protein sequence ID" value="KAG8592475.1"/>
    <property type="molecule type" value="Genomic_DNA"/>
</dbReference>
<evidence type="ECO:0000256" key="1">
    <source>
        <dbReference type="SAM" id="Coils"/>
    </source>
</evidence>
<dbReference type="InterPro" id="IPR026106">
    <property type="entry name" value="MAP9"/>
</dbReference>
<feature type="region of interest" description="Disordered" evidence="2">
    <location>
        <begin position="357"/>
        <end position="387"/>
    </location>
</feature>
<evidence type="ECO:0008006" key="5">
    <source>
        <dbReference type="Google" id="ProtNLM"/>
    </source>
</evidence>
<name>A0AAV7D4V9_ENGPU</name>
<keyword evidence="1" id="KW-0175">Coiled coil</keyword>